<evidence type="ECO:0000313" key="1">
    <source>
        <dbReference type="EMBL" id="THC95442.1"/>
    </source>
</evidence>
<evidence type="ECO:0000313" key="2">
    <source>
        <dbReference type="Proteomes" id="UP000308092"/>
    </source>
</evidence>
<dbReference type="EMBL" id="SOSA01000157">
    <property type="protein sequence ID" value="THC95442.1"/>
    <property type="molecule type" value="Genomic_DNA"/>
</dbReference>
<keyword evidence="2" id="KW-1185">Reference proteome</keyword>
<name>A0A4S3JJ94_9EURO</name>
<reference evidence="1 2" key="1">
    <citation type="submission" date="2019-03" db="EMBL/GenBank/DDBJ databases">
        <title>The genome sequence of a newly discovered highly antifungal drug resistant Aspergillus species, Aspergillus tanneri NIH 1004.</title>
        <authorList>
            <person name="Mounaud S."/>
            <person name="Singh I."/>
            <person name="Joardar V."/>
            <person name="Pakala S."/>
            <person name="Pakala S."/>
            <person name="Venepally P."/>
            <person name="Hoover J."/>
            <person name="Nierman W."/>
            <person name="Chung J."/>
            <person name="Losada L."/>
        </authorList>
    </citation>
    <scope>NUCLEOTIDE SEQUENCE [LARGE SCALE GENOMIC DNA]</scope>
    <source>
        <strain evidence="1 2">NIH1004</strain>
    </source>
</reference>
<organism evidence="1 2">
    <name type="scientific">Aspergillus tanneri</name>
    <dbReference type="NCBI Taxonomy" id="1220188"/>
    <lineage>
        <taxon>Eukaryota</taxon>
        <taxon>Fungi</taxon>
        <taxon>Dikarya</taxon>
        <taxon>Ascomycota</taxon>
        <taxon>Pezizomycotina</taxon>
        <taxon>Eurotiomycetes</taxon>
        <taxon>Eurotiomycetidae</taxon>
        <taxon>Eurotiales</taxon>
        <taxon>Aspergillaceae</taxon>
        <taxon>Aspergillus</taxon>
        <taxon>Aspergillus subgen. Circumdati</taxon>
    </lineage>
</organism>
<gene>
    <name evidence="1" type="ORF">EYZ11_005084</name>
</gene>
<protein>
    <submittedName>
        <fullName evidence="1">Uncharacterized protein</fullName>
    </submittedName>
</protein>
<dbReference type="Proteomes" id="UP000308092">
    <property type="component" value="Unassembled WGS sequence"/>
</dbReference>
<dbReference type="AlphaFoldDB" id="A0A4S3JJ94"/>
<accession>A0A4S3JJ94</accession>
<sequence>MGKCNNLPGRFLTRSIDADDLFRREQGIMASSWMQDRLGLVRMFIAG</sequence>
<dbReference type="VEuPathDB" id="FungiDB:EYZ11_005084"/>
<proteinExistence type="predicted"/>
<comment type="caution">
    <text evidence="1">The sequence shown here is derived from an EMBL/GenBank/DDBJ whole genome shotgun (WGS) entry which is preliminary data.</text>
</comment>